<dbReference type="InterPro" id="IPR002545">
    <property type="entry name" value="CheW-lke_dom"/>
</dbReference>
<reference evidence="6 7" key="1">
    <citation type="submission" date="2019-07" db="EMBL/GenBank/DDBJ databases">
        <title>Genomic Encyclopedia of Archaeal and Bacterial Type Strains, Phase II (KMG-II): from individual species to whole genera.</title>
        <authorList>
            <person name="Goeker M."/>
        </authorList>
    </citation>
    <scope>NUCLEOTIDE SEQUENCE [LARGE SCALE GENOMIC DNA]</scope>
    <source>
        <strain evidence="6 7">ATCC BAA-1139</strain>
    </source>
</reference>
<dbReference type="AlphaFoldDB" id="A0A562WSD5"/>
<keyword evidence="7" id="KW-1185">Reference proteome</keyword>
<dbReference type="InterPro" id="IPR039315">
    <property type="entry name" value="CheW"/>
</dbReference>
<dbReference type="CDD" id="cd00732">
    <property type="entry name" value="CheW"/>
    <property type="match status" value="1"/>
</dbReference>
<dbReference type="SUPFAM" id="SSF50341">
    <property type="entry name" value="CheW-like"/>
    <property type="match status" value="1"/>
</dbReference>
<dbReference type="InterPro" id="IPR036061">
    <property type="entry name" value="CheW-like_dom_sf"/>
</dbReference>
<dbReference type="Proteomes" id="UP000319449">
    <property type="component" value="Unassembled WGS sequence"/>
</dbReference>
<evidence type="ECO:0000313" key="7">
    <source>
        <dbReference type="Proteomes" id="UP000319449"/>
    </source>
</evidence>
<evidence type="ECO:0000256" key="1">
    <source>
        <dbReference type="ARBA" id="ARBA00004496"/>
    </source>
</evidence>
<gene>
    <name evidence="6" type="ORF">JN12_00192</name>
</gene>
<accession>A0A562WSD5</accession>
<dbReference type="GO" id="GO:0007165">
    <property type="term" value="P:signal transduction"/>
    <property type="evidence" value="ECO:0007669"/>
    <property type="project" value="InterPro"/>
</dbReference>
<dbReference type="Gene3D" id="2.40.50.180">
    <property type="entry name" value="CheA-289, Domain 4"/>
    <property type="match status" value="1"/>
</dbReference>
<dbReference type="PANTHER" id="PTHR22617:SF23">
    <property type="entry name" value="CHEMOTAXIS PROTEIN CHEW"/>
    <property type="match status" value="1"/>
</dbReference>
<dbReference type="PANTHER" id="PTHR22617">
    <property type="entry name" value="CHEMOTAXIS SENSOR HISTIDINE KINASE-RELATED"/>
    <property type="match status" value="1"/>
</dbReference>
<feature type="domain" description="CheW-like" evidence="5">
    <location>
        <begin position="15"/>
        <end position="156"/>
    </location>
</feature>
<dbReference type="Pfam" id="PF01584">
    <property type="entry name" value="CheW"/>
    <property type="match status" value="1"/>
</dbReference>
<name>A0A562WSD5_9BACT</name>
<dbReference type="OrthoDB" id="9790406at2"/>
<keyword evidence="4" id="KW-0145">Chemotaxis</keyword>
<evidence type="ECO:0000256" key="2">
    <source>
        <dbReference type="ARBA" id="ARBA00021483"/>
    </source>
</evidence>
<evidence type="ECO:0000256" key="4">
    <source>
        <dbReference type="ARBA" id="ARBA00022500"/>
    </source>
</evidence>
<dbReference type="FunFam" id="2.40.50.180:FF:000002">
    <property type="entry name" value="Chemotaxis protein CheW"/>
    <property type="match status" value="1"/>
</dbReference>
<dbReference type="GO" id="GO:0005829">
    <property type="term" value="C:cytosol"/>
    <property type="evidence" value="ECO:0007669"/>
    <property type="project" value="TreeGrafter"/>
</dbReference>
<sequence>MDIIKEHSDIGVGELIQLVSFMLGEEEFGVDVLKVREIIRMPEITRVPNTPHYVEGVINLRGKVIPVMSMRNRFGLEQREWDKQTRIMVMEVDSELMGFIVDSVSEVIRISEQEIQPPPAVVSTGVDHECLSGIVSQRERLLVLLDLEKVSSKEDRMLLSM</sequence>
<organism evidence="6 7">
    <name type="scientific">Geobacter argillaceus</name>
    <dbReference type="NCBI Taxonomy" id="345631"/>
    <lineage>
        <taxon>Bacteria</taxon>
        <taxon>Pseudomonadati</taxon>
        <taxon>Thermodesulfobacteriota</taxon>
        <taxon>Desulfuromonadia</taxon>
        <taxon>Geobacterales</taxon>
        <taxon>Geobacteraceae</taxon>
        <taxon>Geobacter</taxon>
    </lineage>
</organism>
<evidence type="ECO:0000313" key="6">
    <source>
        <dbReference type="EMBL" id="TWJ33518.1"/>
    </source>
</evidence>
<evidence type="ECO:0000259" key="5">
    <source>
        <dbReference type="PROSITE" id="PS50851"/>
    </source>
</evidence>
<dbReference type="Gene3D" id="2.30.30.40">
    <property type="entry name" value="SH3 Domains"/>
    <property type="match status" value="1"/>
</dbReference>
<proteinExistence type="predicted"/>
<keyword evidence="3" id="KW-0963">Cytoplasm</keyword>
<comment type="subcellular location">
    <subcellularLocation>
        <location evidence="1">Cytoplasm</location>
    </subcellularLocation>
</comment>
<evidence type="ECO:0000256" key="3">
    <source>
        <dbReference type="ARBA" id="ARBA00022490"/>
    </source>
</evidence>
<dbReference type="PROSITE" id="PS50851">
    <property type="entry name" value="CHEW"/>
    <property type="match status" value="1"/>
</dbReference>
<protein>
    <recommendedName>
        <fullName evidence="2">Chemotaxis protein CheW</fullName>
    </recommendedName>
</protein>
<comment type="caution">
    <text evidence="6">The sequence shown here is derived from an EMBL/GenBank/DDBJ whole genome shotgun (WGS) entry which is preliminary data.</text>
</comment>
<dbReference type="SMART" id="SM00260">
    <property type="entry name" value="CheW"/>
    <property type="match status" value="1"/>
</dbReference>
<dbReference type="EMBL" id="VLLN01000001">
    <property type="protein sequence ID" value="TWJ33518.1"/>
    <property type="molecule type" value="Genomic_DNA"/>
</dbReference>
<dbReference type="RefSeq" id="WP_145017156.1">
    <property type="nucleotide sequence ID" value="NZ_VLLN01000001.1"/>
</dbReference>
<dbReference type="GO" id="GO:0006935">
    <property type="term" value="P:chemotaxis"/>
    <property type="evidence" value="ECO:0007669"/>
    <property type="project" value="UniProtKB-KW"/>
</dbReference>